<dbReference type="PANTHER" id="PTHR45703:SF36">
    <property type="entry name" value="DYNEIN HEAVY CHAIN, CYTOPLASMIC"/>
    <property type="match status" value="1"/>
</dbReference>
<dbReference type="GO" id="GO:0051959">
    <property type="term" value="F:dynein light intermediate chain binding"/>
    <property type="evidence" value="ECO:0007669"/>
    <property type="project" value="InterPro"/>
</dbReference>
<dbReference type="Proteomes" id="UP000267096">
    <property type="component" value="Unassembled WGS sequence"/>
</dbReference>
<dbReference type="InterPro" id="IPR026983">
    <property type="entry name" value="DHC"/>
</dbReference>
<evidence type="ECO:0000313" key="2">
    <source>
        <dbReference type="Proteomes" id="UP000267096"/>
    </source>
</evidence>
<reference evidence="1 2" key="1">
    <citation type="submission" date="2018-11" db="EMBL/GenBank/DDBJ databases">
        <authorList>
            <consortium name="Pathogen Informatics"/>
        </authorList>
    </citation>
    <scope>NUCLEOTIDE SEQUENCE [LARGE SCALE GENOMIC DNA]</scope>
</reference>
<evidence type="ECO:0000313" key="1">
    <source>
        <dbReference type="EMBL" id="VDK51071.1"/>
    </source>
</evidence>
<dbReference type="PANTHER" id="PTHR45703">
    <property type="entry name" value="DYNEIN HEAVY CHAIN"/>
    <property type="match status" value="1"/>
</dbReference>
<dbReference type="InterPro" id="IPR027417">
    <property type="entry name" value="P-loop_NTPase"/>
</dbReference>
<gene>
    <name evidence="1" type="ORF">ASIM_LOCUS13972</name>
</gene>
<dbReference type="GO" id="GO:0045505">
    <property type="term" value="F:dynein intermediate chain binding"/>
    <property type="evidence" value="ECO:0007669"/>
    <property type="project" value="InterPro"/>
</dbReference>
<dbReference type="SUPFAM" id="SSF52540">
    <property type="entry name" value="P-loop containing nucleoside triphosphate hydrolases"/>
    <property type="match status" value="1"/>
</dbReference>
<dbReference type="GO" id="GO:0030286">
    <property type="term" value="C:dynein complex"/>
    <property type="evidence" value="ECO:0007669"/>
    <property type="project" value="InterPro"/>
</dbReference>
<evidence type="ECO:0008006" key="3">
    <source>
        <dbReference type="Google" id="ProtNLM"/>
    </source>
</evidence>
<sequence length="194" mass="22310">MFNRFPRADLEWLDLDLSTTKQPVHRIPVEFQIVLIERLIKFNVPVLLCGPSQSGKSVLCKQLWARLDSKQWNVKILHLSSLVDSMTLLRTILQSDLVRIQSNCYTGVEGKSVLFILVGIDRLRETTEDSATELLRAIFERNCVVARANEEIHFSNVHFIGEYTTVANQQFTMNSMGARLQRHWFPLQIENPVG</sequence>
<dbReference type="EMBL" id="UYRR01031566">
    <property type="protein sequence ID" value="VDK51071.1"/>
    <property type="molecule type" value="Genomic_DNA"/>
</dbReference>
<protein>
    <recommendedName>
        <fullName evidence="3">Dynein heavy chain hydrolytic ATP-binding dynein motor region domain-containing protein</fullName>
    </recommendedName>
</protein>
<dbReference type="AlphaFoldDB" id="A0A3P6S928"/>
<keyword evidence="2" id="KW-1185">Reference proteome</keyword>
<dbReference type="Pfam" id="PF12775">
    <property type="entry name" value="AAA_7"/>
    <property type="match status" value="1"/>
</dbReference>
<dbReference type="GO" id="GO:0007018">
    <property type="term" value="P:microtubule-based movement"/>
    <property type="evidence" value="ECO:0007669"/>
    <property type="project" value="InterPro"/>
</dbReference>
<proteinExistence type="predicted"/>
<dbReference type="Gene3D" id="3.40.50.300">
    <property type="entry name" value="P-loop containing nucleotide triphosphate hydrolases"/>
    <property type="match status" value="1"/>
</dbReference>
<organism evidence="1 2">
    <name type="scientific">Anisakis simplex</name>
    <name type="common">Herring worm</name>
    <dbReference type="NCBI Taxonomy" id="6269"/>
    <lineage>
        <taxon>Eukaryota</taxon>
        <taxon>Metazoa</taxon>
        <taxon>Ecdysozoa</taxon>
        <taxon>Nematoda</taxon>
        <taxon>Chromadorea</taxon>
        <taxon>Rhabditida</taxon>
        <taxon>Spirurina</taxon>
        <taxon>Ascaridomorpha</taxon>
        <taxon>Ascaridoidea</taxon>
        <taxon>Anisakidae</taxon>
        <taxon>Anisakis</taxon>
        <taxon>Anisakis simplex complex</taxon>
    </lineage>
</organism>
<accession>A0A3P6S928</accession>
<name>A0A3P6S928_ANISI</name>